<proteinExistence type="predicted"/>
<evidence type="ECO:0000313" key="2">
    <source>
        <dbReference type="Proteomes" id="UP000076532"/>
    </source>
</evidence>
<accession>A0A166UW15</accession>
<keyword evidence="2" id="KW-1185">Reference proteome</keyword>
<name>A0A166UW15_9AGAM</name>
<dbReference type="Proteomes" id="UP000076532">
    <property type="component" value="Unassembled WGS sequence"/>
</dbReference>
<sequence>MGMGGGWRWEARADHSVAAAAAFADKEAAVALAKNQAAQWAALRFTEAKAAHLAVIEAPETTLARVQRWVGMKYWSAGKWVEGRSGYMQGSRLGAQRMPSSCHHAMGVFAQQ</sequence>
<dbReference type="EMBL" id="KV417487">
    <property type="protein sequence ID" value="KZP32093.1"/>
    <property type="molecule type" value="Genomic_DNA"/>
</dbReference>
<reference evidence="1 2" key="1">
    <citation type="journal article" date="2016" name="Mol. Biol. Evol.">
        <title>Comparative Genomics of Early-Diverging Mushroom-Forming Fungi Provides Insights into the Origins of Lignocellulose Decay Capabilities.</title>
        <authorList>
            <person name="Nagy L.G."/>
            <person name="Riley R."/>
            <person name="Tritt A."/>
            <person name="Adam C."/>
            <person name="Daum C."/>
            <person name="Floudas D."/>
            <person name="Sun H."/>
            <person name="Yadav J.S."/>
            <person name="Pangilinan J."/>
            <person name="Larsson K.H."/>
            <person name="Matsuura K."/>
            <person name="Barry K."/>
            <person name="Labutti K."/>
            <person name="Kuo R."/>
            <person name="Ohm R.A."/>
            <person name="Bhattacharya S.S."/>
            <person name="Shirouzu T."/>
            <person name="Yoshinaga Y."/>
            <person name="Martin F.M."/>
            <person name="Grigoriev I.V."/>
            <person name="Hibbett D.S."/>
        </authorList>
    </citation>
    <scope>NUCLEOTIDE SEQUENCE [LARGE SCALE GENOMIC DNA]</scope>
    <source>
        <strain evidence="1 2">CBS 109695</strain>
    </source>
</reference>
<organism evidence="1 2">
    <name type="scientific">Athelia psychrophila</name>
    <dbReference type="NCBI Taxonomy" id="1759441"/>
    <lineage>
        <taxon>Eukaryota</taxon>
        <taxon>Fungi</taxon>
        <taxon>Dikarya</taxon>
        <taxon>Basidiomycota</taxon>
        <taxon>Agaricomycotina</taxon>
        <taxon>Agaricomycetes</taxon>
        <taxon>Agaricomycetidae</taxon>
        <taxon>Atheliales</taxon>
        <taxon>Atheliaceae</taxon>
        <taxon>Athelia</taxon>
    </lineage>
</organism>
<protein>
    <submittedName>
        <fullName evidence="1">Uncharacterized protein</fullName>
    </submittedName>
</protein>
<gene>
    <name evidence="1" type="ORF">FIBSPDRAFT_849068</name>
</gene>
<evidence type="ECO:0000313" key="1">
    <source>
        <dbReference type="EMBL" id="KZP32093.1"/>
    </source>
</evidence>
<dbReference type="AlphaFoldDB" id="A0A166UW15"/>